<evidence type="ECO:0000313" key="8">
    <source>
        <dbReference type="Proteomes" id="UP000515240"/>
    </source>
</evidence>
<dbReference type="PANTHER" id="PTHR34478">
    <property type="entry name" value="PROTEIN LEMA"/>
    <property type="match status" value="1"/>
</dbReference>
<dbReference type="SUPFAM" id="SSF140478">
    <property type="entry name" value="LemA-like"/>
    <property type="match status" value="1"/>
</dbReference>
<keyword evidence="4 6" id="KW-1133">Transmembrane helix</keyword>
<evidence type="ECO:0000256" key="4">
    <source>
        <dbReference type="ARBA" id="ARBA00022989"/>
    </source>
</evidence>
<protein>
    <submittedName>
        <fullName evidence="7">LemA family protein</fullName>
    </submittedName>
</protein>
<dbReference type="AlphaFoldDB" id="A0A7G5EFD9"/>
<keyword evidence="5 6" id="KW-0472">Membrane</keyword>
<organism evidence="7 8">
    <name type="scientific">Comamonas piscis</name>
    <dbReference type="NCBI Taxonomy" id="1562974"/>
    <lineage>
        <taxon>Bacteria</taxon>
        <taxon>Pseudomonadati</taxon>
        <taxon>Pseudomonadota</taxon>
        <taxon>Betaproteobacteria</taxon>
        <taxon>Burkholderiales</taxon>
        <taxon>Comamonadaceae</taxon>
        <taxon>Comamonas</taxon>
    </lineage>
</organism>
<evidence type="ECO:0000256" key="6">
    <source>
        <dbReference type="SAM" id="Phobius"/>
    </source>
</evidence>
<dbReference type="InterPro" id="IPR023353">
    <property type="entry name" value="LemA-like_dom_sf"/>
</dbReference>
<evidence type="ECO:0000256" key="3">
    <source>
        <dbReference type="ARBA" id="ARBA00022692"/>
    </source>
</evidence>
<evidence type="ECO:0000313" key="7">
    <source>
        <dbReference type="EMBL" id="QMV72714.1"/>
    </source>
</evidence>
<evidence type="ECO:0000256" key="5">
    <source>
        <dbReference type="ARBA" id="ARBA00023136"/>
    </source>
</evidence>
<comment type="similarity">
    <text evidence="2">Belongs to the LemA family.</text>
</comment>
<dbReference type="GO" id="GO:0016020">
    <property type="term" value="C:membrane"/>
    <property type="evidence" value="ECO:0007669"/>
    <property type="project" value="UniProtKB-SubCell"/>
</dbReference>
<feature type="transmembrane region" description="Helical" evidence="6">
    <location>
        <begin position="6"/>
        <end position="23"/>
    </location>
</feature>
<evidence type="ECO:0000256" key="1">
    <source>
        <dbReference type="ARBA" id="ARBA00004167"/>
    </source>
</evidence>
<dbReference type="KEGG" id="cpis:HS961_07590"/>
<comment type="subcellular location">
    <subcellularLocation>
        <location evidence="1">Membrane</location>
        <topology evidence="1">Single-pass membrane protein</topology>
    </subcellularLocation>
</comment>
<dbReference type="PANTHER" id="PTHR34478:SF2">
    <property type="entry name" value="MEMBRANE PROTEIN"/>
    <property type="match status" value="1"/>
</dbReference>
<dbReference type="Pfam" id="PF04011">
    <property type="entry name" value="LemA"/>
    <property type="match status" value="1"/>
</dbReference>
<sequence length="197" mass="21318">MNTNLVVVSAVMAALLVWGVLVYNRLMALRNRTGNALAQIDVQLKRRYDLVPNLVAVAKKYLEHESQTLEAVIRARGQAQAAASALRAAPGKPEVADAMVAAEGALGGALGRLMVLTESYPDLKADDTMRSLSEELGSTENRIGYARQAYNDQVLAFNNASRAFPAIVVASMLGFHAMPMLQSTQSAQEREAVRVQF</sequence>
<dbReference type="InterPro" id="IPR007156">
    <property type="entry name" value="MamQ_LemA"/>
</dbReference>
<dbReference type="Proteomes" id="UP000515240">
    <property type="component" value="Chromosome"/>
</dbReference>
<dbReference type="EMBL" id="CP058554">
    <property type="protein sequence ID" value="QMV72714.1"/>
    <property type="molecule type" value="Genomic_DNA"/>
</dbReference>
<proteinExistence type="inferred from homology"/>
<reference evidence="7 8" key="1">
    <citation type="journal article" date="2020" name="G3 (Bethesda)">
        <title>CeMbio - The Caenorhabditis elegans Microbiome Resource.</title>
        <authorList>
            <person name="Dirksen P."/>
            <person name="Assie A."/>
            <person name="Zimmermann J."/>
            <person name="Zhang F."/>
            <person name="Tietje A.M."/>
            <person name="Marsh S.A."/>
            <person name="Felix M.A."/>
            <person name="Shapira M."/>
            <person name="Kaleta C."/>
            <person name="Schulenburg H."/>
            <person name="Samuel B."/>
        </authorList>
    </citation>
    <scope>NUCLEOTIDE SEQUENCE [LARGE SCALE GENOMIC DNA]</scope>
    <source>
        <strain evidence="7 8">BIGb0172</strain>
    </source>
</reference>
<accession>A0A7G5EFD9</accession>
<dbReference type="Gene3D" id="1.20.1440.20">
    <property type="entry name" value="LemA-like domain"/>
    <property type="match status" value="1"/>
</dbReference>
<keyword evidence="8" id="KW-1185">Reference proteome</keyword>
<name>A0A7G5EFD9_9BURK</name>
<gene>
    <name evidence="7" type="ORF">HS961_07590</name>
</gene>
<evidence type="ECO:0000256" key="2">
    <source>
        <dbReference type="ARBA" id="ARBA00008854"/>
    </source>
</evidence>
<dbReference type="RefSeq" id="WP_182327126.1">
    <property type="nucleotide sequence ID" value="NZ_CP058554.1"/>
</dbReference>
<keyword evidence="3 6" id="KW-0812">Transmembrane</keyword>